<proteinExistence type="predicted"/>
<keyword evidence="3" id="KW-1185">Reference proteome</keyword>
<accession>A0A5B7ET51</accession>
<evidence type="ECO:0000313" key="2">
    <source>
        <dbReference type="EMBL" id="MPC36575.1"/>
    </source>
</evidence>
<dbReference type="Proteomes" id="UP000324222">
    <property type="component" value="Unassembled WGS sequence"/>
</dbReference>
<gene>
    <name evidence="2" type="ORF">E2C01_030038</name>
</gene>
<dbReference type="EMBL" id="VSRR010003550">
    <property type="protein sequence ID" value="MPC36575.1"/>
    <property type="molecule type" value="Genomic_DNA"/>
</dbReference>
<protein>
    <submittedName>
        <fullName evidence="2">Uncharacterized protein</fullName>
    </submittedName>
</protein>
<dbReference type="AlphaFoldDB" id="A0A5B7ET51"/>
<feature type="region of interest" description="Disordered" evidence="1">
    <location>
        <begin position="1"/>
        <end position="21"/>
    </location>
</feature>
<sequence>MSSKQPATPSAGGLKAKRPRKNLSIEKKLDIVIAMKELGSQFHHQNPAVGPLHCLHHHQTSSNIGFCASAVRSRTVVHNQTAPNMTLA</sequence>
<evidence type="ECO:0000313" key="3">
    <source>
        <dbReference type="Proteomes" id="UP000324222"/>
    </source>
</evidence>
<organism evidence="2 3">
    <name type="scientific">Portunus trituberculatus</name>
    <name type="common">Swimming crab</name>
    <name type="synonym">Neptunus trituberculatus</name>
    <dbReference type="NCBI Taxonomy" id="210409"/>
    <lineage>
        <taxon>Eukaryota</taxon>
        <taxon>Metazoa</taxon>
        <taxon>Ecdysozoa</taxon>
        <taxon>Arthropoda</taxon>
        <taxon>Crustacea</taxon>
        <taxon>Multicrustacea</taxon>
        <taxon>Malacostraca</taxon>
        <taxon>Eumalacostraca</taxon>
        <taxon>Eucarida</taxon>
        <taxon>Decapoda</taxon>
        <taxon>Pleocyemata</taxon>
        <taxon>Brachyura</taxon>
        <taxon>Eubrachyura</taxon>
        <taxon>Portunoidea</taxon>
        <taxon>Portunidae</taxon>
        <taxon>Portuninae</taxon>
        <taxon>Portunus</taxon>
    </lineage>
</organism>
<reference evidence="2 3" key="1">
    <citation type="submission" date="2019-05" db="EMBL/GenBank/DDBJ databases">
        <title>Another draft genome of Portunus trituberculatus and its Hox gene families provides insights of decapod evolution.</title>
        <authorList>
            <person name="Jeong J.-H."/>
            <person name="Song I."/>
            <person name="Kim S."/>
            <person name="Choi T."/>
            <person name="Kim D."/>
            <person name="Ryu S."/>
            <person name="Kim W."/>
        </authorList>
    </citation>
    <scope>NUCLEOTIDE SEQUENCE [LARGE SCALE GENOMIC DNA]</scope>
    <source>
        <tissue evidence="2">Muscle</tissue>
    </source>
</reference>
<comment type="caution">
    <text evidence="2">The sequence shown here is derived from an EMBL/GenBank/DDBJ whole genome shotgun (WGS) entry which is preliminary data.</text>
</comment>
<evidence type="ECO:0000256" key="1">
    <source>
        <dbReference type="SAM" id="MobiDB-lite"/>
    </source>
</evidence>
<name>A0A5B7ET51_PORTR</name>